<dbReference type="EMBL" id="CP003065">
    <property type="protein sequence ID" value="AEV68904.1"/>
    <property type="molecule type" value="Genomic_DNA"/>
</dbReference>
<organism evidence="1 2">
    <name type="scientific">Acetivibrio clariflavus (strain DSM 19732 / NBRC 101661 / EBR45)</name>
    <name type="common">Clostridium clariflavum</name>
    <dbReference type="NCBI Taxonomy" id="720554"/>
    <lineage>
        <taxon>Bacteria</taxon>
        <taxon>Bacillati</taxon>
        <taxon>Bacillota</taxon>
        <taxon>Clostridia</taxon>
        <taxon>Eubacteriales</taxon>
        <taxon>Oscillospiraceae</taxon>
        <taxon>Acetivibrio</taxon>
    </lineage>
</organism>
<reference evidence="2" key="1">
    <citation type="submission" date="2011-12" db="EMBL/GenBank/DDBJ databases">
        <title>Complete sequence of Clostridium clariflavum DSM 19732.</title>
        <authorList>
            <consortium name="US DOE Joint Genome Institute"/>
            <person name="Lucas S."/>
            <person name="Han J."/>
            <person name="Lapidus A."/>
            <person name="Cheng J.-F."/>
            <person name="Goodwin L."/>
            <person name="Pitluck S."/>
            <person name="Peters L."/>
            <person name="Teshima H."/>
            <person name="Detter J.C."/>
            <person name="Han C."/>
            <person name="Tapia R."/>
            <person name="Land M."/>
            <person name="Hauser L."/>
            <person name="Kyrpides N."/>
            <person name="Ivanova N."/>
            <person name="Pagani I."/>
            <person name="Kitzmiller T."/>
            <person name="Lynd L."/>
            <person name="Izquierdo J."/>
            <person name="Woyke T."/>
        </authorList>
    </citation>
    <scope>NUCLEOTIDE SEQUENCE [LARGE SCALE GENOMIC DNA]</scope>
    <source>
        <strain evidence="2">DSM 19732 / NBRC 101661 / EBR45</strain>
    </source>
</reference>
<dbReference type="Proteomes" id="UP000005435">
    <property type="component" value="Chromosome"/>
</dbReference>
<keyword evidence="2" id="KW-1185">Reference proteome</keyword>
<accession>G8LYD5</accession>
<evidence type="ECO:0000313" key="2">
    <source>
        <dbReference type="Proteomes" id="UP000005435"/>
    </source>
</evidence>
<dbReference type="KEGG" id="ccl:Clocl_2317"/>
<dbReference type="STRING" id="720554.Clocl_2317"/>
<proteinExistence type="predicted"/>
<dbReference type="OrthoDB" id="9808061at2"/>
<dbReference type="HOGENOM" id="CLU_151804_2_0_9"/>
<name>G8LYD5_ACECE</name>
<dbReference type="NCBIfam" id="NF047593">
    <property type="entry name" value="IS66_ISAeme5_TnpA"/>
    <property type="match status" value="1"/>
</dbReference>
<gene>
    <name evidence="1" type="ordered locus">Clocl_2317</name>
</gene>
<dbReference type="InterPro" id="IPR002514">
    <property type="entry name" value="Transposase_8"/>
</dbReference>
<dbReference type="GO" id="GO:0006313">
    <property type="term" value="P:DNA transposition"/>
    <property type="evidence" value="ECO:0007669"/>
    <property type="project" value="InterPro"/>
</dbReference>
<evidence type="ECO:0000313" key="1">
    <source>
        <dbReference type="EMBL" id="AEV68904.1"/>
    </source>
</evidence>
<dbReference type="Pfam" id="PF01527">
    <property type="entry name" value="HTH_Tnp_1"/>
    <property type="match status" value="1"/>
</dbReference>
<reference evidence="1 2" key="2">
    <citation type="journal article" date="2012" name="Stand. Genomic Sci.">
        <title>Complete Genome Sequence of Clostridium clariflavum DSM 19732.</title>
        <authorList>
            <person name="Izquierdo J.A."/>
            <person name="Goodwin L."/>
            <person name="Davenport K.W."/>
            <person name="Teshima H."/>
            <person name="Bruce D."/>
            <person name="Detter C."/>
            <person name="Tapia R."/>
            <person name="Han S."/>
            <person name="Land M."/>
            <person name="Hauser L."/>
            <person name="Jeffries C.D."/>
            <person name="Han J."/>
            <person name="Pitluck S."/>
            <person name="Nolan M."/>
            <person name="Chen A."/>
            <person name="Huntemann M."/>
            <person name="Mavromatis K."/>
            <person name="Mikhailova N."/>
            <person name="Liolios K."/>
            <person name="Woyke T."/>
            <person name="Lynd L.R."/>
        </authorList>
    </citation>
    <scope>NUCLEOTIDE SEQUENCE [LARGE SCALE GENOMIC DNA]</scope>
    <source>
        <strain evidence="2">DSM 19732 / NBRC 101661 / EBR45</strain>
    </source>
</reference>
<dbReference type="RefSeq" id="WP_014255481.1">
    <property type="nucleotide sequence ID" value="NC_016627.1"/>
</dbReference>
<dbReference type="GO" id="GO:0004803">
    <property type="term" value="F:transposase activity"/>
    <property type="evidence" value="ECO:0007669"/>
    <property type="project" value="InterPro"/>
</dbReference>
<protein>
    <submittedName>
        <fullName evidence="1">Transposase</fullName>
    </submittedName>
</protein>
<sequence>MDMEKVTTEQQLSRWAQLIQTRLESGQSIKEFCRTNGVSKATYYYWQKKVSEAKCTVVEEVKEPKIEVPSGWMQLASKPVSPAKATLEIKINGCNVIVNTETDLELLKKVCQVLMAL</sequence>
<dbReference type="GO" id="GO:0003677">
    <property type="term" value="F:DNA binding"/>
    <property type="evidence" value="ECO:0007669"/>
    <property type="project" value="InterPro"/>
</dbReference>
<dbReference type="AlphaFoldDB" id="G8LYD5"/>